<comment type="cofactor">
    <cofactor evidence="2">
        <name>Mg(2+)</name>
        <dbReference type="ChEBI" id="CHEBI:18420"/>
    </cofactor>
</comment>
<name>A0A0E0Q3C2_ORYRU</name>
<reference evidence="16" key="1">
    <citation type="submission" date="2013-06" db="EMBL/GenBank/DDBJ databases">
        <authorList>
            <person name="Zhao Q."/>
        </authorList>
    </citation>
    <scope>NUCLEOTIDE SEQUENCE</scope>
    <source>
        <strain evidence="16">cv. W1943</strain>
    </source>
</reference>
<protein>
    <recommendedName>
        <fullName evidence="4">protein-serine/threonine phosphatase</fullName>
        <ecNumber evidence="4">3.1.3.16</ecNumber>
    </recommendedName>
</protein>
<evidence type="ECO:0000256" key="11">
    <source>
        <dbReference type="ARBA" id="ARBA00048336"/>
    </source>
</evidence>
<dbReference type="Gramene" id="ORUFI07G00950.1">
    <property type="protein sequence ID" value="ORUFI07G00950.1"/>
    <property type="gene ID" value="ORUFI07G00950"/>
</dbReference>
<comment type="similarity">
    <text evidence="3 12">Belongs to the PP2C family.</text>
</comment>
<dbReference type="AlphaFoldDB" id="A0A0E0Q3C2"/>
<keyword evidence="16" id="KW-1185">Reference proteome</keyword>
<dbReference type="EC" id="3.1.3.16" evidence="4"/>
<sequence>MESPSLPRRRSHRTAGEERRVSEGEGSKGERERGQSRASRRLAGEEEDIANIYPPPPYLDSDQITCPSTSTRAIHSWFESSLWMMARWCVGWPAAARGGRDELTWQAELTAHAAGEFSMAAAQANAVMEDQAQVMASPGATLVGVYDGHGGPDASRFLRSRLFPLIHEFAAERGGAVDADVIRKAFLAADEEYLQLLRWSLPNMSRAAASGSCCLLGAISGDTLYVANAGDSRAVLGRRAAAGQTVAERLSTEHNVASEEVRRELAALHPDDGEVVVHARGAWRVKGIIQVARAIGDVYLKTPEFKRDPAVQRLCSAAAAVELARPVVTAEPSIHARKLKAGVDLFVVFASDGLWEHISDEAAVQLVSKSSTRRGVAARLVQAALGEAARKREVRRCDLRRIERGVRRHFHDDITAVVVFLDLDDDGGRRARRRGRVVDSSSSSCSNTPLDVYSLYNSTA</sequence>
<dbReference type="eggNOG" id="KOG0700">
    <property type="taxonomic scope" value="Eukaryota"/>
</dbReference>
<feature type="domain" description="PPM-type phosphatase" evidence="14">
    <location>
        <begin position="113"/>
        <end position="421"/>
    </location>
</feature>
<dbReference type="GO" id="GO:0004722">
    <property type="term" value="F:protein serine/threonine phosphatase activity"/>
    <property type="evidence" value="ECO:0007669"/>
    <property type="project" value="UniProtKB-EC"/>
</dbReference>
<dbReference type="PROSITE" id="PS01032">
    <property type="entry name" value="PPM_1"/>
    <property type="match status" value="1"/>
</dbReference>
<evidence type="ECO:0000256" key="2">
    <source>
        <dbReference type="ARBA" id="ARBA00001946"/>
    </source>
</evidence>
<evidence type="ECO:0000256" key="10">
    <source>
        <dbReference type="ARBA" id="ARBA00047761"/>
    </source>
</evidence>
<keyword evidence="9" id="KW-0464">Manganese</keyword>
<dbReference type="SUPFAM" id="SSF81606">
    <property type="entry name" value="PP2C-like"/>
    <property type="match status" value="1"/>
</dbReference>
<dbReference type="CDD" id="cd00143">
    <property type="entry name" value="PP2Cc"/>
    <property type="match status" value="1"/>
</dbReference>
<dbReference type="Gene3D" id="3.60.40.10">
    <property type="entry name" value="PPM-type phosphatase domain"/>
    <property type="match status" value="1"/>
</dbReference>
<comment type="catalytic activity">
    <reaction evidence="11">
        <text>O-phospho-L-threonyl-[protein] + H2O = L-threonyl-[protein] + phosphate</text>
        <dbReference type="Rhea" id="RHEA:47004"/>
        <dbReference type="Rhea" id="RHEA-COMP:11060"/>
        <dbReference type="Rhea" id="RHEA-COMP:11605"/>
        <dbReference type="ChEBI" id="CHEBI:15377"/>
        <dbReference type="ChEBI" id="CHEBI:30013"/>
        <dbReference type="ChEBI" id="CHEBI:43474"/>
        <dbReference type="ChEBI" id="CHEBI:61977"/>
        <dbReference type="EC" id="3.1.3.16"/>
    </reaction>
</comment>
<accession>A0A0E0Q3C2</accession>
<evidence type="ECO:0000313" key="16">
    <source>
        <dbReference type="Proteomes" id="UP000008022"/>
    </source>
</evidence>
<evidence type="ECO:0000313" key="15">
    <source>
        <dbReference type="EnsemblPlants" id="ORUFI07G00950.1"/>
    </source>
</evidence>
<evidence type="ECO:0000256" key="13">
    <source>
        <dbReference type="SAM" id="MobiDB-lite"/>
    </source>
</evidence>
<reference evidence="15" key="2">
    <citation type="submission" date="2015-06" db="UniProtKB">
        <authorList>
            <consortium name="EnsemblPlants"/>
        </authorList>
    </citation>
    <scope>IDENTIFICATION</scope>
</reference>
<dbReference type="InterPro" id="IPR015655">
    <property type="entry name" value="PP2C"/>
</dbReference>
<dbReference type="InterPro" id="IPR036457">
    <property type="entry name" value="PPM-type-like_dom_sf"/>
</dbReference>
<comment type="catalytic activity">
    <reaction evidence="10">
        <text>O-phospho-L-seryl-[protein] + H2O = L-seryl-[protein] + phosphate</text>
        <dbReference type="Rhea" id="RHEA:20629"/>
        <dbReference type="Rhea" id="RHEA-COMP:9863"/>
        <dbReference type="Rhea" id="RHEA-COMP:11604"/>
        <dbReference type="ChEBI" id="CHEBI:15377"/>
        <dbReference type="ChEBI" id="CHEBI:29999"/>
        <dbReference type="ChEBI" id="CHEBI:43474"/>
        <dbReference type="ChEBI" id="CHEBI:83421"/>
        <dbReference type="EC" id="3.1.3.16"/>
    </reaction>
</comment>
<evidence type="ECO:0000259" key="14">
    <source>
        <dbReference type="PROSITE" id="PS51746"/>
    </source>
</evidence>
<dbReference type="FunFam" id="3.60.40.10:FF:000052">
    <property type="entry name" value="Probable protein phosphatase 2C 34"/>
    <property type="match status" value="1"/>
</dbReference>
<comment type="cofactor">
    <cofactor evidence="1">
        <name>Mn(2+)</name>
        <dbReference type="ChEBI" id="CHEBI:29035"/>
    </cofactor>
</comment>
<evidence type="ECO:0000256" key="1">
    <source>
        <dbReference type="ARBA" id="ARBA00001936"/>
    </source>
</evidence>
<keyword evidence="8 12" id="KW-0904">Protein phosphatase</keyword>
<dbReference type="PANTHER" id="PTHR47992">
    <property type="entry name" value="PROTEIN PHOSPHATASE"/>
    <property type="match status" value="1"/>
</dbReference>
<keyword evidence="7" id="KW-0460">Magnesium</keyword>
<feature type="region of interest" description="Disordered" evidence="13">
    <location>
        <begin position="1"/>
        <end position="62"/>
    </location>
</feature>
<proteinExistence type="inferred from homology"/>
<evidence type="ECO:0000256" key="9">
    <source>
        <dbReference type="ARBA" id="ARBA00023211"/>
    </source>
</evidence>
<keyword evidence="6 12" id="KW-0378">Hydrolase</keyword>
<evidence type="ECO:0000256" key="12">
    <source>
        <dbReference type="RuleBase" id="RU003465"/>
    </source>
</evidence>
<keyword evidence="5" id="KW-0479">Metal-binding</keyword>
<dbReference type="Proteomes" id="UP000008022">
    <property type="component" value="Unassembled WGS sequence"/>
</dbReference>
<dbReference type="SMART" id="SM00332">
    <property type="entry name" value="PP2Cc"/>
    <property type="match status" value="1"/>
</dbReference>
<dbReference type="InterPro" id="IPR000222">
    <property type="entry name" value="PP2C_BS"/>
</dbReference>
<evidence type="ECO:0000256" key="5">
    <source>
        <dbReference type="ARBA" id="ARBA00022723"/>
    </source>
</evidence>
<dbReference type="Pfam" id="PF00481">
    <property type="entry name" value="PP2C"/>
    <property type="match status" value="1"/>
</dbReference>
<dbReference type="InterPro" id="IPR001932">
    <property type="entry name" value="PPM-type_phosphatase-like_dom"/>
</dbReference>
<dbReference type="HOGENOM" id="CLU_013173_2_2_1"/>
<feature type="compositionally biased region" description="Basic and acidic residues" evidence="13">
    <location>
        <begin position="14"/>
        <end position="35"/>
    </location>
</feature>
<organism evidence="15 16">
    <name type="scientific">Oryza rufipogon</name>
    <name type="common">Brownbeard rice</name>
    <name type="synonym">Asian wild rice</name>
    <dbReference type="NCBI Taxonomy" id="4529"/>
    <lineage>
        <taxon>Eukaryota</taxon>
        <taxon>Viridiplantae</taxon>
        <taxon>Streptophyta</taxon>
        <taxon>Embryophyta</taxon>
        <taxon>Tracheophyta</taxon>
        <taxon>Spermatophyta</taxon>
        <taxon>Magnoliopsida</taxon>
        <taxon>Liliopsida</taxon>
        <taxon>Poales</taxon>
        <taxon>Poaceae</taxon>
        <taxon>BOP clade</taxon>
        <taxon>Oryzoideae</taxon>
        <taxon>Oryzeae</taxon>
        <taxon>Oryzinae</taxon>
        <taxon>Oryza</taxon>
    </lineage>
</organism>
<dbReference type="EnsemblPlants" id="ORUFI07G00950.1">
    <property type="protein sequence ID" value="ORUFI07G00950.1"/>
    <property type="gene ID" value="ORUFI07G00950"/>
</dbReference>
<dbReference type="GO" id="GO:0046872">
    <property type="term" value="F:metal ion binding"/>
    <property type="evidence" value="ECO:0007669"/>
    <property type="project" value="UniProtKB-KW"/>
</dbReference>
<evidence type="ECO:0000256" key="6">
    <source>
        <dbReference type="ARBA" id="ARBA00022801"/>
    </source>
</evidence>
<evidence type="ECO:0000256" key="8">
    <source>
        <dbReference type="ARBA" id="ARBA00022912"/>
    </source>
</evidence>
<evidence type="ECO:0000256" key="4">
    <source>
        <dbReference type="ARBA" id="ARBA00013081"/>
    </source>
</evidence>
<dbReference type="PROSITE" id="PS51746">
    <property type="entry name" value="PPM_2"/>
    <property type="match status" value="1"/>
</dbReference>
<evidence type="ECO:0000256" key="7">
    <source>
        <dbReference type="ARBA" id="ARBA00022842"/>
    </source>
</evidence>
<evidence type="ECO:0000256" key="3">
    <source>
        <dbReference type="ARBA" id="ARBA00006702"/>
    </source>
</evidence>
<dbReference type="STRING" id="4529.A0A0E0Q3C2"/>
<dbReference type="OMA" id="YGICKER"/>